<accession>A0A139A1Q4</accession>
<dbReference type="AlphaFoldDB" id="A0A139A1Q4"/>
<dbReference type="Proteomes" id="UP000070544">
    <property type="component" value="Unassembled WGS sequence"/>
</dbReference>
<evidence type="ECO:0000313" key="3">
    <source>
        <dbReference type="Proteomes" id="UP000070544"/>
    </source>
</evidence>
<organism evidence="2 3">
    <name type="scientific">Gonapodya prolifera (strain JEL478)</name>
    <name type="common">Monoblepharis prolifera</name>
    <dbReference type="NCBI Taxonomy" id="1344416"/>
    <lineage>
        <taxon>Eukaryota</taxon>
        <taxon>Fungi</taxon>
        <taxon>Fungi incertae sedis</taxon>
        <taxon>Chytridiomycota</taxon>
        <taxon>Chytridiomycota incertae sedis</taxon>
        <taxon>Monoblepharidomycetes</taxon>
        <taxon>Monoblepharidales</taxon>
        <taxon>Gonapodyaceae</taxon>
        <taxon>Gonapodya</taxon>
    </lineage>
</organism>
<sequence length="221" mass="25114">MEDLTDIIEKDDLPSAARLDAVRKFLEEKNRIKREAAERKKEITRQQRSWMNIVNRESPIAKNAVRQWTAWALAGAEPPAPVYGEPVFHALPPMGGDLDELVMRKGRGYIGSLEVIDFVRKNCGVEPAYPEASYPKEWDAILAQKVVIPKEGAANDRRFEPTNGVRTTSASEHSWDADTEGLPNRRNRASLGVKIRRRRLRRKVSSRRKRAAGRDRSISES</sequence>
<evidence type="ECO:0000313" key="2">
    <source>
        <dbReference type="EMBL" id="KXS10475.1"/>
    </source>
</evidence>
<reference evidence="2 3" key="1">
    <citation type="journal article" date="2015" name="Genome Biol. Evol.">
        <title>Phylogenomic analyses indicate that early fungi evolved digesting cell walls of algal ancestors of land plants.</title>
        <authorList>
            <person name="Chang Y."/>
            <person name="Wang S."/>
            <person name="Sekimoto S."/>
            <person name="Aerts A.L."/>
            <person name="Choi C."/>
            <person name="Clum A."/>
            <person name="LaButti K.M."/>
            <person name="Lindquist E.A."/>
            <person name="Yee Ngan C."/>
            <person name="Ohm R.A."/>
            <person name="Salamov A.A."/>
            <person name="Grigoriev I.V."/>
            <person name="Spatafora J.W."/>
            <person name="Berbee M.L."/>
        </authorList>
    </citation>
    <scope>NUCLEOTIDE SEQUENCE [LARGE SCALE GENOMIC DNA]</scope>
    <source>
        <strain evidence="2 3">JEL478</strain>
    </source>
</reference>
<protein>
    <submittedName>
        <fullName evidence="2">Uncharacterized protein</fullName>
    </submittedName>
</protein>
<dbReference type="EMBL" id="KQ965821">
    <property type="protein sequence ID" value="KXS10475.1"/>
    <property type="molecule type" value="Genomic_DNA"/>
</dbReference>
<evidence type="ECO:0000256" key="1">
    <source>
        <dbReference type="SAM" id="MobiDB-lite"/>
    </source>
</evidence>
<keyword evidence="3" id="KW-1185">Reference proteome</keyword>
<feature type="compositionally biased region" description="Basic residues" evidence="1">
    <location>
        <begin position="194"/>
        <end position="211"/>
    </location>
</feature>
<gene>
    <name evidence="2" type="ORF">M427DRAFT_139239</name>
</gene>
<proteinExistence type="predicted"/>
<feature type="region of interest" description="Disordered" evidence="1">
    <location>
        <begin position="153"/>
        <end position="221"/>
    </location>
</feature>
<name>A0A139A1Q4_GONPJ</name>
<feature type="compositionally biased region" description="Basic and acidic residues" evidence="1">
    <location>
        <begin position="212"/>
        <end position="221"/>
    </location>
</feature>